<dbReference type="STRING" id="1618566.UR35_C0016G0005"/>
<keyword evidence="10 19" id="KW-1133">Transmembrane helix</keyword>
<feature type="binding site" evidence="17">
    <location>
        <position position="19"/>
    </location>
    <ligand>
        <name>ATP</name>
        <dbReference type="ChEBI" id="CHEBI:30616"/>
    </ligand>
</feature>
<dbReference type="GO" id="GO:0005524">
    <property type="term" value="F:ATP binding"/>
    <property type="evidence" value="ECO:0007669"/>
    <property type="project" value="UniProtKB-KW"/>
</dbReference>
<feature type="binding site" evidence="17">
    <location>
        <position position="7"/>
    </location>
    <ligand>
        <name>ATP</name>
        <dbReference type="ChEBI" id="CHEBI:30616"/>
    </ligand>
</feature>
<comment type="subcellular location">
    <subcellularLocation>
        <location evidence="1">Cell membrane</location>
        <topology evidence="1">Multi-pass membrane protein</topology>
    </subcellularLocation>
</comment>
<evidence type="ECO:0000256" key="19">
    <source>
        <dbReference type="SAM" id="Phobius"/>
    </source>
</evidence>
<evidence type="ECO:0000256" key="4">
    <source>
        <dbReference type="ARBA" id="ARBA00022516"/>
    </source>
</evidence>
<reference evidence="20 21" key="1">
    <citation type="journal article" date="2015" name="Nature">
        <title>rRNA introns, odd ribosomes, and small enigmatic genomes across a large radiation of phyla.</title>
        <authorList>
            <person name="Brown C.T."/>
            <person name="Hug L.A."/>
            <person name="Thomas B.C."/>
            <person name="Sharon I."/>
            <person name="Castelle C.J."/>
            <person name="Singh A."/>
            <person name="Wilkins M.J."/>
            <person name="Williams K.H."/>
            <person name="Banfield J.F."/>
        </authorList>
    </citation>
    <scope>NUCLEOTIDE SEQUENCE [LARGE SCALE GENOMIC DNA]</scope>
</reference>
<evidence type="ECO:0000256" key="15">
    <source>
        <dbReference type="PIRSR" id="PIRSR600829-1"/>
    </source>
</evidence>
<evidence type="ECO:0000256" key="6">
    <source>
        <dbReference type="ARBA" id="ARBA00022692"/>
    </source>
</evidence>
<dbReference type="AlphaFoldDB" id="A0A0G0CK62"/>
<evidence type="ECO:0000256" key="7">
    <source>
        <dbReference type="ARBA" id="ARBA00022741"/>
    </source>
</evidence>
<accession>A0A0G0CK62</accession>
<evidence type="ECO:0000256" key="14">
    <source>
        <dbReference type="ARBA" id="ARBA00023264"/>
    </source>
</evidence>
<keyword evidence="13" id="KW-0594">Phospholipid biosynthesis</keyword>
<evidence type="ECO:0000256" key="12">
    <source>
        <dbReference type="ARBA" id="ARBA00023136"/>
    </source>
</evidence>
<feature type="binding site" evidence="16">
    <location>
        <position position="60"/>
    </location>
    <ligand>
        <name>substrate</name>
    </ligand>
</feature>
<keyword evidence="9 17" id="KW-0067">ATP-binding</keyword>
<keyword evidence="7 17" id="KW-0547">Nucleotide-binding</keyword>
<dbReference type="Gene3D" id="1.10.287.3610">
    <property type="match status" value="1"/>
</dbReference>
<comment type="cofactor">
    <cofactor evidence="18">
        <name>Mg(2+)</name>
        <dbReference type="ChEBI" id="CHEBI:18420"/>
    </cofactor>
    <text evidence="18">Mn(2+), Zn(2+), Cd(2+) and Co(2+) support activity to lesser extents.</text>
</comment>
<dbReference type="GO" id="GO:0005886">
    <property type="term" value="C:plasma membrane"/>
    <property type="evidence" value="ECO:0007669"/>
    <property type="project" value="UniProtKB-SubCell"/>
</dbReference>
<evidence type="ECO:0000256" key="16">
    <source>
        <dbReference type="PIRSR" id="PIRSR600829-2"/>
    </source>
</evidence>
<evidence type="ECO:0000256" key="11">
    <source>
        <dbReference type="ARBA" id="ARBA00023098"/>
    </source>
</evidence>
<comment type="caution">
    <text evidence="20">The sequence shown here is derived from an EMBL/GenBank/DDBJ whole genome shotgun (WGS) entry which is preliminary data.</text>
</comment>
<proteinExistence type="inferred from homology"/>
<keyword evidence="3" id="KW-1003">Cell membrane</keyword>
<feature type="transmembrane region" description="Helical" evidence="19">
    <location>
        <begin position="87"/>
        <end position="108"/>
    </location>
</feature>
<keyword evidence="14" id="KW-1208">Phospholipid metabolism</keyword>
<gene>
    <name evidence="20" type="ORF">UR35_C0016G0005</name>
</gene>
<keyword evidence="8 20" id="KW-0418">Kinase</keyword>
<dbReference type="InterPro" id="IPR036945">
    <property type="entry name" value="DAGK_sf"/>
</dbReference>
<feature type="binding site" evidence="17">
    <location>
        <begin position="85"/>
        <end position="86"/>
    </location>
    <ligand>
        <name>ATP</name>
        <dbReference type="ChEBI" id="CHEBI:30616"/>
    </ligand>
</feature>
<dbReference type="CDD" id="cd14265">
    <property type="entry name" value="UDPK_IM_like"/>
    <property type="match status" value="1"/>
</dbReference>
<feature type="transmembrane region" description="Helical" evidence="19">
    <location>
        <begin position="47"/>
        <end position="66"/>
    </location>
</feature>
<evidence type="ECO:0000256" key="18">
    <source>
        <dbReference type="PIRSR" id="PIRSR600829-4"/>
    </source>
</evidence>
<name>A0A0G0CK62_9BACT</name>
<evidence type="ECO:0000256" key="3">
    <source>
        <dbReference type="ARBA" id="ARBA00022475"/>
    </source>
</evidence>
<protein>
    <submittedName>
        <fullName evidence="20">Prokaryotic diacylglycerol kinase</fullName>
    </submittedName>
</protein>
<sequence length="112" mass="12860">MQKSFSYAFRGIGDALKSEPNLRIHFMFSFLTILLAVYLKFTWIEFAILTLTIFLVIILEFVNTIIEKLSDITHPEQSEKIRFIKDMSAATVLMAAVCSIIVGLILFLPKLW</sequence>
<organism evidence="20 21">
    <name type="scientific">Candidatus Woesebacteria bacterium GW2011_GWB1_33_22</name>
    <dbReference type="NCBI Taxonomy" id="1618566"/>
    <lineage>
        <taxon>Bacteria</taxon>
        <taxon>Candidatus Woeseibacteriota</taxon>
    </lineage>
</organism>
<evidence type="ECO:0000313" key="20">
    <source>
        <dbReference type="EMBL" id="KKP43827.1"/>
    </source>
</evidence>
<feature type="transmembrane region" description="Helical" evidence="19">
    <location>
        <begin position="21"/>
        <end position="41"/>
    </location>
</feature>
<evidence type="ECO:0000313" key="21">
    <source>
        <dbReference type="Proteomes" id="UP000034778"/>
    </source>
</evidence>
<evidence type="ECO:0000256" key="9">
    <source>
        <dbReference type="ARBA" id="ARBA00022840"/>
    </source>
</evidence>
<keyword evidence="6 19" id="KW-0812">Transmembrane</keyword>
<keyword evidence="18" id="KW-0479">Metal-binding</keyword>
<dbReference type="PANTHER" id="PTHR34299">
    <property type="entry name" value="DIACYLGLYCEROL KINASE"/>
    <property type="match status" value="1"/>
</dbReference>
<dbReference type="GO" id="GO:0046872">
    <property type="term" value="F:metal ion binding"/>
    <property type="evidence" value="ECO:0007669"/>
    <property type="project" value="UniProtKB-KW"/>
</dbReference>
<feature type="binding site" evidence="18">
    <location>
        <position position="67"/>
    </location>
    <ligand>
        <name>a divalent metal cation</name>
        <dbReference type="ChEBI" id="CHEBI:60240"/>
    </ligand>
</feature>
<dbReference type="InterPro" id="IPR000829">
    <property type="entry name" value="DAGK"/>
</dbReference>
<dbReference type="GO" id="GO:0008654">
    <property type="term" value="P:phospholipid biosynthetic process"/>
    <property type="evidence" value="ECO:0007669"/>
    <property type="project" value="UniProtKB-KW"/>
</dbReference>
<evidence type="ECO:0000256" key="17">
    <source>
        <dbReference type="PIRSR" id="PIRSR600829-3"/>
    </source>
</evidence>
<keyword evidence="12 19" id="KW-0472">Membrane</keyword>
<keyword evidence="18" id="KW-0460">Magnesium</keyword>
<evidence type="ECO:0000256" key="8">
    <source>
        <dbReference type="ARBA" id="ARBA00022777"/>
    </source>
</evidence>
<dbReference type="PANTHER" id="PTHR34299:SF1">
    <property type="entry name" value="DIACYLGLYCEROL KINASE"/>
    <property type="match status" value="1"/>
</dbReference>
<keyword evidence="5" id="KW-0808">Transferase</keyword>
<feature type="binding site" evidence="17">
    <location>
        <position position="67"/>
    </location>
    <ligand>
        <name>ATP</name>
        <dbReference type="ChEBI" id="CHEBI:30616"/>
    </ligand>
</feature>
<feature type="binding site" evidence="18">
    <location>
        <position position="19"/>
    </location>
    <ligand>
        <name>a divalent metal cation</name>
        <dbReference type="ChEBI" id="CHEBI:60240"/>
    </ligand>
</feature>
<dbReference type="GO" id="GO:0016301">
    <property type="term" value="F:kinase activity"/>
    <property type="evidence" value="ECO:0007669"/>
    <property type="project" value="UniProtKB-KW"/>
</dbReference>
<keyword evidence="4" id="KW-0444">Lipid biosynthesis</keyword>
<evidence type="ECO:0000256" key="2">
    <source>
        <dbReference type="ARBA" id="ARBA00005967"/>
    </source>
</evidence>
<evidence type="ECO:0000256" key="1">
    <source>
        <dbReference type="ARBA" id="ARBA00004651"/>
    </source>
</evidence>
<evidence type="ECO:0000256" key="5">
    <source>
        <dbReference type="ARBA" id="ARBA00022679"/>
    </source>
</evidence>
<dbReference type="Proteomes" id="UP000034778">
    <property type="component" value="Unassembled WGS sequence"/>
</dbReference>
<dbReference type="Pfam" id="PF01219">
    <property type="entry name" value="DAGK_prokar"/>
    <property type="match status" value="1"/>
</dbReference>
<keyword evidence="11" id="KW-0443">Lipid metabolism</keyword>
<evidence type="ECO:0000256" key="13">
    <source>
        <dbReference type="ARBA" id="ARBA00023209"/>
    </source>
</evidence>
<dbReference type="InterPro" id="IPR033717">
    <property type="entry name" value="UDPK"/>
</dbReference>
<comment type="similarity">
    <text evidence="2">Belongs to the bacterial diacylglycerol kinase family.</text>
</comment>
<dbReference type="EMBL" id="LBOW01000016">
    <property type="protein sequence ID" value="KKP43827.1"/>
    <property type="molecule type" value="Genomic_DNA"/>
</dbReference>
<evidence type="ECO:0000256" key="10">
    <source>
        <dbReference type="ARBA" id="ARBA00022989"/>
    </source>
</evidence>
<feature type="active site" description="Proton acceptor" evidence="15">
    <location>
        <position position="60"/>
    </location>
</feature>